<dbReference type="Gene3D" id="3.50.50.60">
    <property type="entry name" value="FAD/NAD(P)-binding domain"/>
    <property type="match status" value="1"/>
</dbReference>
<sequence>MINIITIMQKYSLFSLARNALSGHKNWQQAWRSPPLKDQYEVIVIGAGGHGLATAYYLAKEFGITDVAVLDRGWLGGGNIARNTITIRSNYMRDESIPFYVKSVAMYEGLTKELNFNMMHSKRTMVDVVQTYPKMRELRRRQLTMDIYGSTYEQIDTQELRRRIPALTGGGPDARLPVIGGMVHTDAGVNRHDAVAWGYARGADALGVEIHQQTPVTSLIRGSDGAICGVETNRGTVKAKKVVVAVSGHTTTLTETAGLKLPLRTMNLTAFVSEPVKPLVDVIVNCPDSGFYFSQSDKGEMVIGGAPDMGQSFRRDVKQHVFEDTVTAMLSLFPAFKKLKLMRQWGGHLDIAHDASPIMSRTDVDGLFITAGWWGGYKAIPAGGLTLAHLVAKGSPHPLMSSFTLDRFKHLDFVMESGTTTAR</sequence>
<dbReference type="Pfam" id="PF01266">
    <property type="entry name" value="DAO"/>
    <property type="match status" value="1"/>
</dbReference>
<accession>A0ABZ2XPZ6</accession>
<dbReference type="InterPro" id="IPR001763">
    <property type="entry name" value="Rhodanese-like_dom"/>
</dbReference>
<feature type="domain" description="Rhodanese" evidence="2">
    <location>
        <begin position="41"/>
        <end position="86"/>
    </location>
</feature>
<dbReference type="InterPro" id="IPR036188">
    <property type="entry name" value="FAD/NAD-bd_sf"/>
</dbReference>
<keyword evidence="4" id="KW-1185">Reference proteome</keyword>
<dbReference type="PROSITE" id="PS50206">
    <property type="entry name" value="RHODANESE_3"/>
    <property type="match status" value="1"/>
</dbReference>
<keyword evidence="1" id="KW-0560">Oxidoreductase</keyword>
<evidence type="ECO:0000313" key="3">
    <source>
        <dbReference type="EMBL" id="WZK88174.1"/>
    </source>
</evidence>
<dbReference type="PANTHER" id="PTHR13847">
    <property type="entry name" value="SARCOSINE DEHYDROGENASE-RELATED"/>
    <property type="match status" value="1"/>
</dbReference>
<organism evidence="3 4">
    <name type="scientific">Aliisedimentitalea scapharcae</name>
    <dbReference type="NCBI Taxonomy" id="1524259"/>
    <lineage>
        <taxon>Bacteria</taxon>
        <taxon>Pseudomonadati</taxon>
        <taxon>Pseudomonadota</taxon>
        <taxon>Alphaproteobacteria</taxon>
        <taxon>Rhodobacterales</taxon>
        <taxon>Roseobacteraceae</taxon>
        <taxon>Aliisedimentitalea</taxon>
    </lineage>
</organism>
<evidence type="ECO:0000313" key="4">
    <source>
        <dbReference type="Proteomes" id="UP001623232"/>
    </source>
</evidence>
<reference evidence="3 4" key="1">
    <citation type="submission" date="2023-04" db="EMBL/GenBank/DDBJ databases">
        <title>Complete genome sequence of Alisedimentitalea scapharcae.</title>
        <authorList>
            <person name="Rong J.-C."/>
            <person name="Yi M.-L."/>
            <person name="Zhao Q."/>
        </authorList>
    </citation>
    <scope>NUCLEOTIDE SEQUENCE [LARGE SCALE GENOMIC DNA]</scope>
    <source>
        <strain evidence="3 4">KCTC 42119</strain>
    </source>
</reference>
<evidence type="ECO:0000259" key="2">
    <source>
        <dbReference type="PROSITE" id="PS50206"/>
    </source>
</evidence>
<evidence type="ECO:0000256" key="1">
    <source>
        <dbReference type="ARBA" id="ARBA00023002"/>
    </source>
</evidence>
<dbReference type="EMBL" id="CP123584">
    <property type="protein sequence ID" value="WZK88174.1"/>
    <property type="molecule type" value="Genomic_DNA"/>
</dbReference>
<dbReference type="InterPro" id="IPR006076">
    <property type="entry name" value="FAD-dep_OxRdtase"/>
</dbReference>
<dbReference type="Proteomes" id="UP001623232">
    <property type="component" value="Chromosome"/>
</dbReference>
<proteinExistence type="predicted"/>
<name>A0ABZ2XPZ6_9RHOB</name>
<dbReference type="Gene3D" id="3.30.9.10">
    <property type="entry name" value="D-Amino Acid Oxidase, subunit A, domain 2"/>
    <property type="match status" value="1"/>
</dbReference>
<dbReference type="PANTHER" id="PTHR13847:SF287">
    <property type="entry name" value="FAD-DEPENDENT OXIDOREDUCTASE DOMAIN-CONTAINING PROTEIN 1"/>
    <property type="match status" value="1"/>
</dbReference>
<protein>
    <submittedName>
        <fullName evidence="3">FAD-dependent oxidoreductase</fullName>
    </submittedName>
</protein>
<dbReference type="SUPFAM" id="SSF51905">
    <property type="entry name" value="FAD/NAD(P)-binding domain"/>
    <property type="match status" value="1"/>
</dbReference>
<dbReference type="RefSeq" id="WP_406645543.1">
    <property type="nucleotide sequence ID" value="NZ_CP123584.1"/>
</dbReference>
<gene>
    <name evidence="3" type="ORF">QEZ52_16415</name>
</gene>